<organism evidence="1 2">
    <name type="scientific">Cudoniella acicularis</name>
    <dbReference type="NCBI Taxonomy" id="354080"/>
    <lineage>
        <taxon>Eukaryota</taxon>
        <taxon>Fungi</taxon>
        <taxon>Dikarya</taxon>
        <taxon>Ascomycota</taxon>
        <taxon>Pezizomycotina</taxon>
        <taxon>Leotiomycetes</taxon>
        <taxon>Helotiales</taxon>
        <taxon>Tricladiaceae</taxon>
        <taxon>Cudoniella</taxon>
    </lineage>
</organism>
<proteinExistence type="predicted"/>
<dbReference type="EMBL" id="JAAMPI010000676">
    <property type="protein sequence ID" value="KAF4629445.1"/>
    <property type="molecule type" value="Genomic_DNA"/>
</dbReference>
<reference evidence="1 2" key="1">
    <citation type="submission" date="2020-03" db="EMBL/GenBank/DDBJ databases">
        <title>Draft Genome Sequence of Cudoniella acicularis.</title>
        <authorList>
            <person name="Buettner E."/>
            <person name="Kellner H."/>
        </authorList>
    </citation>
    <scope>NUCLEOTIDE SEQUENCE [LARGE SCALE GENOMIC DNA]</scope>
    <source>
        <strain evidence="1 2">DSM 108380</strain>
    </source>
</reference>
<evidence type="ECO:0000313" key="1">
    <source>
        <dbReference type="EMBL" id="KAF4629445.1"/>
    </source>
</evidence>
<protein>
    <submittedName>
        <fullName evidence="1">Uncharacterized protein</fullName>
    </submittedName>
</protein>
<comment type="caution">
    <text evidence="1">The sequence shown here is derived from an EMBL/GenBank/DDBJ whole genome shotgun (WGS) entry which is preliminary data.</text>
</comment>
<keyword evidence="2" id="KW-1185">Reference proteome</keyword>
<gene>
    <name evidence="1" type="ORF">G7Y89_g8703</name>
</gene>
<dbReference type="AlphaFoldDB" id="A0A8H4W2M4"/>
<sequence>MTMIDVGGLRHGIRLGQIHRVWNHGSLREFILSIFSQTKELPNEVKLEKLFNARNLQRFASIQIIWTNNLADHLQLEDDDTIMRIFSHASFLELHRICNIFPPRFIDETLRTLALLLPSNDKKTVA</sequence>
<evidence type="ECO:0000313" key="2">
    <source>
        <dbReference type="Proteomes" id="UP000566819"/>
    </source>
</evidence>
<accession>A0A8H4W2M4</accession>
<dbReference type="Proteomes" id="UP000566819">
    <property type="component" value="Unassembled WGS sequence"/>
</dbReference>
<name>A0A8H4W2M4_9HELO</name>
<dbReference type="OrthoDB" id="5428890at2759"/>